<keyword evidence="1" id="KW-0677">Repeat</keyword>
<dbReference type="Gene3D" id="1.25.40.10">
    <property type="entry name" value="Tetratricopeptide repeat domain"/>
    <property type="match status" value="1"/>
</dbReference>
<proteinExistence type="predicted"/>
<reference evidence="3" key="1">
    <citation type="submission" date="2023-05" db="EMBL/GenBank/DDBJ databases">
        <title>Nepenthes gracilis genome sequencing.</title>
        <authorList>
            <person name="Fukushima K."/>
        </authorList>
    </citation>
    <scope>NUCLEOTIDE SEQUENCE</scope>
    <source>
        <strain evidence="3">SING2019-196</strain>
    </source>
</reference>
<evidence type="ECO:0000313" key="3">
    <source>
        <dbReference type="EMBL" id="GMH20262.1"/>
    </source>
</evidence>
<name>A0AAD3XWH7_NEPGR</name>
<dbReference type="Proteomes" id="UP001279734">
    <property type="component" value="Unassembled WGS sequence"/>
</dbReference>
<evidence type="ECO:0000256" key="1">
    <source>
        <dbReference type="ARBA" id="ARBA00022737"/>
    </source>
</evidence>
<dbReference type="PANTHER" id="PTHR47493:SF3">
    <property type="entry name" value="PENTACOTRIPEPTIDE-REPEAT REGION OF PRORP DOMAIN-CONTAINING PROTEIN"/>
    <property type="match status" value="1"/>
</dbReference>
<dbReference type="EMBL" id="BSYO01000021">
    <property type="protein sequence ID" value="GMH20262.1"/>
    <property type="molecule type" value="Genomic_DNA"/>
</dbReference>
<evidence type="ECO:0008006" key="5">
    <source>
        <dbReference type="Google" id="ProtNLM"/>
    </source>
</evidence>
<sequence>MEIQFTLKICFRKPSKTPKFVIPFYTTRTLYISDSARPKPPDSFRRNVKFLAENFANGRFESLTQKLNKKGSSPLQVLKDDGDWSEDQFWAVIEFLAQTSSFEEIPRVFDMWKNLSKSRIEEFYYSKIVIILSEVGLLDDAASALQEMKTHGLEISSDIYNSIIHGFANKGKFDDALLYLKEMEDINLRPDTQTYDGLIEAYGKFKMYDEMVECFKRMERNGLSSDHITYNLLIREFSRGGLFNRMERMCQTLLSKKMGIQSSTLVAMLEAYADFNLLGKMEKVYRKVIISNTLLKEDLIRKLARVYIQNYMFSRLDYLANDLSLKSGRTDLFWCLCLLSWACLLSKKGIDSVLQEMEEARVPWNVTVANIVLLTCLKMKDFKCLKVMLMGIVGRRLEPDIITFGILYDAKAIGFHWSQTLKIWEKIGFLDGFVEMNTDPLVLSAFGKGGFLRILEERYTFLEPQAREEKWTYRCLIEFVLRTTDGGLS</sequence>
<evidence type="ECO:0000313" key="4">
    <source>
        <dbReference type="Proteomes" id="UP001279734"/>
    </source>
</evidence>
<comment type="caution">
    <text evidence="3">The sequence shown here is derived from an EMBL/GenBank/DDBJ whole genome shotgun (WGS) entry which is preliminary data.</text>
</comment>
<gene>
    <name evidence="3" type="ORF">Nepgr_022103</name>
</gene>
<dbReference type="InterPro" id="IPR011990">
    <property type="entry name" value="TPR-like_helical_dom_sf"/>
</dbReference>
<dbReference type="InterPro" id="IPR002885">
    <property type="entry name" value="PPR_rpt"/>
</dbReference>
<dbReference type="NCBIfam" id="TIGR00756">
    <property type="entry name" value="PPR"/>
    <property type="match status" value="2"/>
</dbReference>
<organism evidence="3 4">
    <name type="scientific">Nepenthes gracilis</name>
    <name type="common">Slender pitcher plant</name>
    <dbReference type="NCBI Taxonomy" id="150966"/>
    <lineage>
        <taxon>Eukaryota</taxon>
        <taxon>Viridiplantae</taxon>
        <taxon>Streptophyta</taxon>
        <taxon>Embryophyta</taxon>
        <taxon>Tracheophyta</taxon>
        <taxon>Spermatophyta</taxon>
        <taxon>Magnoliopsida</taxon>
        <taxon>eudicotyledons</taxon>
        <taxon>Gunneridae</taxon>
        <taxon>Pentapetalae</taxon>
        <taxon>Caryophyllales</taxon>
        <taxon>Nepenthaceae</taxon>
        <taxon>Nepenthes</taxon>
    </lineage>
</organism>
<dbReference type="Pfam" id="PF13041">
    <property type="entry name" value="PPR_2"/>
    <property type="match status" value="1"/>
</dbReference>
<dbReference type="PANTHER" id="PTHR47493">
    <property type="entry name" value="OS08G0520200 PROTEIN"/>
    <property type="match status" value="1"/>
</dbReference>
<feature type="repeat" description="PPR" evidence="2">
    <location>
        <begin position="156"/>
        <end position="190"/>
    </location>
</feature>
<protein>
    <recommendedName>
        <fullName evidence="5">Pentatricopeptide repeat-containing protein</fullName>
    </recommendedName>
</protein>
<dbReference type="AlphaFoldDB" id="A0AAD3XWH7"/>
<feature type="repeat" description="PPR" evidence="2">
    <location>
        <begin position="191"/>
        <end position="225"/>
    </location>
</feature>
<dbReference type="PROSITE" id="PS51375">
    <property type="entry name" value="PPR"/>
    <property type="match status" value="2"/>
</dbReference>
<evidence type="ECO:0000256" key="2">
    <source>
        <dbReference type="PROSITE-ProRule" id="PRU00708"/>
    </source>
</evidence>
<accession>A0AAD3XWH7</accession>
<keyword evidence="4" id="KW-1185">Reference proteome</keyword>